<proteinExistence type="predicted"/>
<keyword evidence="2" id="KW-0378">Hydrolase</keyword>
<name>A0A6B2R2Q6_9BURK</name>
<reference evidence="2" key="1">
    <citation type="submission" date="2020-02" db="EMBL/GenBank/DDBJ databases">
        <authorList>
            <person name="Chen W.-M."/>
        </authorList>
    </citation>
    <scope>NUCLEOTIDE SEQUENCE</scope>
    <source>
        <strain evidence="2">NBD-18</strain>
    </source>
</reference>
<gene>
    <name evidence="2" type="ORF">G3I67_11955</name>
</gene>
<dbReference type="InterPro" id="IPR002925">
    <property type="entry name" value="Dienelactn_hydro"/>
</dbReference>
<comment type="caution">
    <text evidence="2">The sequence shown here is derived from an EMBL/GenBank/DDBJ whole genome shotgun (WGS) entry which is preliminary data.</text>
</comment>
<evidence type="ECO:0000259" key="1">
    <source>
        <dbReference type="Pfam" id="PF01738"/>
    </source>
</evidence>
<dbReference type="InterPro" id="IPR029058">
    <property type="entry name" value="AB_hydrolase_fold"/>
</dbReference>
<sequence length="261" mass="28454">MTMKTSSTSQAITTPVNGLKEGDFKLPVEDGSIDAYFAAPDTSGRLPIVLVVQEIFGVHEHIRDICRRFAHAGYLAIAPELYQRQGDARTYTDIATLISELVAKVPDEQVMADLDACLVWAGLHGGNLSKVAVTGYCWGGRITWMYAAHQPKVKAGVAWYGKLATGHGPLIKQNPVDIAAKLHAPILGLYGGQDASIPMDTVQQMREALSKGNINAQASHIHVYQDAGHAFYADYRPSYIKSVADDAWKRCLAWMSKNLGL</sequence>
<dbReference type="SUPFAM" id="SSF53474">
    <property type="entry name" value="alpha/beta-Hydrolases"/>
    <property type="match status" value="1"/>
</dbReference>
<dbReference type="InterPro" id="IPR051049">
    <property type="entry name" value="Dienelactone_hydrolase-like"/>
</dbReference>
<dbReference type="EMBL" id="JAAGRN010000008">
    <property type="protein sequence ID" value="NDY83944.1"/>
    <property type="molecule type" value="Genomic_DNA"/>
</dbReference>
<dbReference type="PANTHER" id="PTHR46623:SF6">
    <property type="entry name" value="ALPHA_BETA-HYDROLASES SUPERFAMILY PROTEIN"/>
    <property type="match status" value="1"/>
</dbReference>
<dbReference type="Pfam" id="PF01738">
    <property type="entry name" value="DLH"/>
    <property type="match status" value="1"/>
</dbReference>
<protein>
    <submittedName>
        <fullName evidence="2">Dienelactone hydrolase family protein</fullName>
    </submittedName>
</protein>
<organism evidence="2">
    <name type="scientific">Sheuella amnicola</name>
    <dbReference type="NCBI Taxonomy" id="2707330"/>
    <lineage>
        <taxon>Bacteria</taxon>
        <taxon>Pseudomonadati</taxon>
        <taxon>Pseudomonadota</taxon>
        <taxon>Betaproteobacteria</taxon>
        <taxon>Burkholderiales</taxon>
        <taxon>Alcaligenaceae</taxon>
        <taxon>Sheuella</taxon>
    </lineage>
</organism>
<dbReference type="Gene3D" id="3.40.50.1820">
    <property type="entry name" value="alpha/beta hydrolase"/>
    <property type="match status" value="1"/>
</dbReference>
<dbReference type="AlphaFoldDB" id="A0A6B2R2Q6"/>
<dbReference type="GO" id="GO:0016787">
    <property type="term" value="F:hydrolase activity"/>
    <property type="evidence" value="ECO:0007669"/>
    <property type="project" value="UniProtKB-KW"/>
</dbReference>
<feature type="domain" description="Dienelactone hydrolase" evidence="1">
    <location>
        <begin position="33"/>
        <end position="257"/>
    </location>
</feature>
<accession>A0A6B2R2Q6</accession>
<dbReference type="PANTHER" id="PTHR46623">
    <property type="entry name" value="CARBOXYMETHYLENEBUTENOLIDASE-RELATED"/>
    <property type="match status" value="1"/>
</dbReference>
<evidence type="ECO:0000313" key="2">
    <source>
        <dbReference type="EMBL" id="NDY83944.1"/>
    </source>
</evidence>